<keyword evidence="2" id="KW-0614">Plasmid</keyword>
<dbReference type="KEGG" id="sclo:SCLO_7000330"/>
<name>A0A1E1F938_9SPHN</name>
<keyword evidence="1" id="KW-1133">Transmembrane helix</keyword>
<proteinExistence type="predicted"/>
<dbReference type="AlphaFoldDB" id="A0A1E1F938"/>
<evidence type="ECO:0000313" key="3">
    <source>
        <dbReference type="Proteomes" id="UP000218272"/>
    </source>
</evidence>
<keyword evidence="1" id="KW-0812">Transmembrane</keyword>
<feature type="transmembrane region" description="Helical" evidence="1">
    <location>
        <begin position="31"/>
        <end position="57"/>
    </location>
</feature>
<dbReference type="Proteomes" id="UP000218272">
    <property type="component" value="Plasmid pSCLO_7"/>
</dbReference>
<sequence>MKAKIPPLPARFAVMRLPNPPPAWEGNRVDYVIAAVWTFGVLIWTVARFIIPLVVFWQFCRMLWYWNTPDVHAGWQFLAYYAVYIALYIFLGVYEPKLYREKNRGRCNG</sequence>
<keyword evidence="3" id="KW-1185">Reference proteome</keyword>
<organism evidence="2 3">
    <name type="scientific">Sphingobium cloacae</name>
    <dbReference type="NCBI Taxonomy" id="120107"/>
    <lineage>
        <taxon>Bacteria</taxon>
        <taxon>Pseudomonadati</taxon>
        <taxon>Pseudomonadota</taxon>
        <taxon>Alphaproteobacteria</taxon>
        <taxon>Sphingomonadales</taxon>
        <taxon>Sphingomonadaceae</taxon>
        <taxon>Sphingobium</taxon>
    </lineage>
</organism>
<geneLocation type="plasmid" evidence="3">
    <name>psclo_7 dna</name>
</geneLocation>
<dbReference type="EMBL" id="AP017661">
    <property type="protein sequence ID" value="BAV67033.1"/>
    <property type="molecule type" value="Genomic_DNA"/>
</dbReference>
<reference evidence="2 3" key="1">
    <citation type="submission" date="2016-10" db="EMBL/GenBank/DDBJ databases">
        <title>Complete Genome Sequence of the Nonylphenol-Degrading Bacterium Sphingobium cloacae JCM 10874T.</title>
        <authorList>
            <person name="Ootsuka M."/>
            <person name="Nishizawa T."/>
            <person name="Ohta H."/>
        </authorList>
    </citation>
    <scope>NUCLEOTIDE SEQUENCE [LARGE SCALE GENOMIC DNA]</scope>
    <source>
        <strain evidence="2 3">JCM 10874</strain>
        <plasmid evidence="3">psclo_7 dna</plasmid>
    </source>
</reference>
<dbReference type="OrthoDB" id="7476652at2"/>
<dbReference type="RefSeq" id="WP_019053945.1">
    <property type="nucleotide sequence ID" value="NZ_AP017661.1"/>
</dbReference>
<dbReference type="Pfam" id="PF17394">
    <property type="entry name" value="KleE"/>
    <property type="match status" value="1"/>
</dbReference>
<evidence type="ECO:0000313" key="2">
    <source>
        <dbReference type="EMBL" id="BAV67033.1"/>
    </source>
</evidence>
<feature type="transmembrane region" description="Helical" evidence="1">
    <location>
        <begin position="77"/>
        <end position="94"/>
    </location>
</feature>
<evidence type="ECO:0008006" key="4">
    <source>
        <dbReference type="Google" id="ProtNLM"/>
    </source>
</evidence>
<evidence type="ECO:0000256" key="1">
    <source>
        <dbReference type="SAM" id="Phobius"/>
    </source>
</evidence>
<dbReference type="InterPro" id="IPR035362">
    <property type="entry name" value="KleE"/>
</dbReference>
<gene>
    <name evidence="2" type="ORF">SCLO_7000330</name>
</gene>
<accession>A0A1E1F938</accession>
<protein>
    <recommendedName>
        <fullName evidence="4">KleE protein</fullName>
    </recommendedName>
</protein>
<keyword evidence="1" id="KW-0472">Membrane</keyword>